<dbReference type="Gene3D" id="3.30.530.20">
    <property type="match status" value="1"/>
</dbReference>
<evidence type="ECO:0000313" key="4">
    <source>
        <dbReference type="EMBL" id="WXB00955.1"/>
    </source>
</evidence>
<dbReference type="Pfam" id="PF08327">
    <property type="entry name" value="AHSA1"/>
    <property type="match status" value="1"/>
</dbReference>
<dbReference type="InterPro" id="IPR013538">
    <property type="entry name" value="ASHA1/2-like_C"/>
</dbReference>
<keyword evidence="2" id="KW-1133">Transmembrane helix</keyword>
<name>A0ABZ2KSC9_9BACT</name>
<dbReference type="RefSeq" id="WP_394830562.1">
    <property type="nucleotide sequence ID" value="NZ_CP089929.1"/>
</dbReference>
<keyword evidence="2" id="KW-0472">Membrane</keyword>
<feature type="domain" description="Activator of Hsp90 ATPase homologue 1/2-like C-terminal" evidence="3">
    <location>
        <begin position="22"/>
        <end position="140"/>
    </location>
</feature>
<comment type="similarity">
    <text evidence="1">Belongs to the AHA1 family.</text>
</comment>
<proteinExistence type="inferred from homology"/>
<accession>A0ABZ2KSC9</accession>
<dbReference type="CDD" id="cd07814">
    <property type="entry name" value="SRPBCC_CalC_Aha1-like"/>
    <property type="match status" value="1"/>
</dbReference>
<dbReference type="EMBL" id="CP089983">
    <property type="protein sequence ID" value="WXB00955.1"/>
    <property type="molecule type" value="Genomic_DNA"/>
</dbReference>
<sequence length="274" mass="29915">MPVKKDPSGRRYVEAEAEVPGTPEQVWDAIATGPGISSWFVPTQVEEREGGTVTSQFGVGDSVANVTEWNPPHRFVATSPDLGEHAATVATEWVVEARDGGTCVVRVVHSWFADTDQWDKDFEGHEHGWREFFRILRLYLTHFRGHYGAILQVLPVLPEPKDTAWAALMSRLGLPRAPEVGQRIASSNGAPAFAGVVEHVGEGAYPESLFVRLDAPAPGLAHLFAMAMGGQVFLIVRLYLFGDKPAALVAREEPAWKAHLASMAEAVKDGKVQK</sequence>
<evidence type="ECO:0000256" key="1">
    <source>
        <dbReference type="ARBA" id="ARBA00006817"/>
    </source>
</evidence>
<organism evidence="4 5">
    <name type="scientific">Pendulispora rubella</name>
    <dbReference type="NCBI Taxonomy" id="2741070"/>
    <lineage>
        <taxon>Bacteria</taxon>
        <taxon>Pseudomonadati</taxon>
        <taxon>Myxococcota</taxon>
        <taxon>Myxococcia</taxon>
        <taxon>Myxococcales</taxon>
        <taxon>Sorangiineae</taxon>
        <taxon>Pendulisporaceae</taxon>
        <taxon>Pendulispora</taxon>
    </lineage>
</organism>
<keyword evidence="2" id="KW-0812">Transmembrane</keyword>
<feature type="transmembrane region" description="Helical" evidence="2">
    <location>
        <begin position="220"/>
        <end position="241"/>
    </location>
</feature>
<keyword evidence="5" id="KW-1185">Reference proteome</keyword>
<dbReference type="Proteomes" id="UP001374803">
    <property type="component" value="Chromosome"/>
</dbReference>
<evidence type="ECO:0000256" key="2">
    <source>
        <dbReference type="SAM" id="Phobius"/>
    </source>
</evidence>
<reference evidence="4" key="1">
    <citation type="submission" date="2021-12" db="EMBL/GenBank/DDBJ databases">
        <title>Discovery of the Pendulisporaceae a myxobacterial family with distinct sporulation behavior and unique specialized metabolism.</title>
        <authorList>
            <person name="Garcia R."/>
            <person name="Popoff A."/>
            <person name="Bader C.D."/>
            <person name="Loehr J."/>
            <person name="Walesch S."/>
            <person name="Walt C."/>
            <person name="Boldt J."/>
            <person name="Bunk B."/>
            <person name="Haeckl F.J.F.P.J."/>
            <person name="Gunesch A.P."/>
            <person name="Birkelbach J."/>
            <person name="Nuebel U."/>
            <person name="Pietschmann T."/>
            <person name="Bach T."/>
            <person name="Mueller R."/>
        </authorList>
    </citation>
    <scope>NUCLEOTIDE SEQUENCE</scope>
    <source>
        <strain evidence="4">MSr11367</strain>
    </source>
</reference>
<dbReference type="SUPFAM" id="SSF55961">
    <property type="entry name" value="Bet v1-like"/>
    <property type="match status" value="1"/>
</dbReference>
<evidence type="ECO:0000259" key="3">
    <source>
        <dbReference type="Pfam" id="PF08327"/>
    </source>
</evidence>
<protein>
    <submittedName>
        <fullName evidence="4">SRPBCC domain-containing protein</fullName>
    </submittedName>
</protein>
<evidence type="ECO:0000313" key="5">
    <source>
        <dbReference type="Proteomes" id="UP001374803"/>
    </source>
</evidence>
<dbReference type="InterPro" id="IPR023393">
    <property type="entry name" value="START-like_dom_sf"/>
</dbReference>
<gene>
    <name evidence="4" type="ORF">LVJ94_29055</name>
</gene>